<dbReference type="PANTHER" id="PTHR22589:SF29">
    <property type="entry name" value="MITOCHONDRIAL CARNITINE O-ACETYLTRANSFERASE-RELATED"/>
    <property type="match status" value="1"/>
</dbReference>
<dbReference type="Gene3D" id="3.30.559.70">
    <property type="entry name" value="Choline/Carnitine o-acyltransferase, domain 2"/>
    <property type="match status" value="1"/>
</dbReference>
<dbReference type="GO" id="GO:0004092">
    <property type="term" value="F:carnitine O-acetyltransferase activity"/>
    <property type="evidence" value="ECO:0007669"/>
    <property type="project" value="TreeGrafter"/>
</dbReference>
<dbReference type="InterPro" id="IPR042231">
    <property type="entry name" value="Cho/carn_acyl_trans_2"/>
</dbReference>
<proteinExistence type="inferred from homology"/>
<gene>
    <name evidence="8" type="ORF">ECC02_002802</name>
</gene>
<dbReference type="Proteomes" id="UP000583944">
    <property type="component" value="Unassembled WGS sequence"/>
</dbReference>
<sequence length="808" mass="92238">MHVRICELALYKCCFQYRCLPLISLFHCIKFSTTINFLCFLLLFFFFFFGVFRSQWYAQVEMPQSKSANASRFWELDSAYEVRCHRTQSPVKALESTRFFNELMSVNGATDTGERPGSAQESSYEDHQSSLPRLPIPPLKHTCDLYLKSIQAIATSEEYFHASKLVEEFLKPGGTGELLQSLLEAWEQKCDQPSWLEEFWDDSYLCTREPIPVNVNYFFQLQPHPRQSDGSTRVSQVGRAASLLHAATEYYLSIFYGTVEKEFERYAPVCMSQYRFVFTTSRIPGLRRDRKVCYSTRPLTSDEKKSNFSEYVAADPTHCVVIIRNRYFKVEVIKDGRQYSVEELVLALKQIENFATSRKDPGAPVGLFTTLDRTDWFHTRERLKALGNGEVLQAIQSAIICICLDSVEVQSPDESARLFLHGPGTNRWFDRHNIIVTRDGSAGINWEHSVGDGGTTLHVADFMFRRDCERFFSDTDVDALMEEPEKVQASLGMVSELQWSLDNGLDELMKAAFADFKMLIESNETNVLHFQQFGGVCLKQNNVSPDAFVQVALQLTFYRLFGRNCATYEAASTRTFSHGRTECVRSATRAVWDFCHAASEPIFSKRVASCVPKQRELLRIAIESHADYMRLAKKGLGVDRHLYGLRVMARMHGIPLPELFTDRCFYRSATWRMSTSHCGSSALDTFGFGPVVGSGYGIGYMIKESSIEFVITSNRTHPFTSTSVFATMLQSALMHMDVILRSENVEGRAVSCPFPSSHPCGFNDFEYSQQEGFIYQRYDEQGIKELAHVLQETKGKMEFVEDSLSSWH</sequence>
<comment type="similarity">
    <text evidence="1">Belongs to the carnitine/choline acetyltransferase family.</text>
</comment>
<comment type="caution">
    <text evidence="8">The sequence shown here is derived from an EMBL/GenBank/DDBJ whole genome shotgun (WGS) entry which is preliminary data.</text>
</comment>
<feature type="domain" description="Choline/carnitine acyltransferase" evidence="7">
    <location>
        <begin position="134"/>
        <end position="730"/>
    </location>
</feature>
<feature type="active site" description="Proton acceptor" evidence="4">
    <location>
        <position position="448"/>
    </location>
</feature>
<dbReference type="Gene3D" id="3.30.559.10">
    <property type="entry name" value="Chloramphenicol acetyltransferase-like domain"/>
    <property type="match status" value="1"/>
</dbReference>
<name>A0A7J6YCS8_TRYCR</name>
<evidence type="ECO:0000313" key="9">
    <source>
        <dbReference type="Proteomes" id="UP000583944"/>
    </source>
</evidence>
<accession>A0A7J6YCS8</accession>
<dbReference type="EMBL" id="JABDHM010000014">
    <property type="protein sequence ID" value="KAF5224216.1"/>
    <property type="molecule type" value="Genomic_DNA"/>
</dbReference>
<reference evidence="8 9" key="1">
    <citation type="journal article" date="2019" name="Genome Biol. Evol.">
        <title>Nanopore Sequencing Significantly Improves Genome Assembly of the Protozoan Parasite Trypanosoma cruzi.</title>
        <authorList>
            <person name="Diaz-Viraque F."/>
            <person name="Pita S."/>
            <person name="Greif G."/>
            <person name="de Souza R.C.M."/>
            <person name="Iraola G."/>
            <person name="Robello C."/>
        </authorList>
    </citation>
    <scope>NUCLEOTIDE SEQUENCE [LARGE SCALE GENOMIC DNA]</scope>
    <source>
        <strain evidence="8 9">Berenice</strain>
    </source>
</reference>
<keyword evidence="3" id="KW-0012">Acyltransferase</keyword>
<keyword evidence="6" id="KW-1133">Transmembrane helix</keyword>
<dbReference type="VEuPathDB" id="TriTrypDB:BCY84_14634"/>
<evidence type="ECO:0000313" key="8">
    <source>
        <dbReference type="EMBL" id="KAF5224216.1"/>
    </source>
</evidence>
<feature type="transmembrane region" description="Helical" evidence="6">
    <location>
        <begin position="35"/>
        <end position="56"/>
    </location>
</feature>
<dbReference type="Pfam" id="PF00755">
    <property type="entry name" value="Carn_acyltransf"/>
    <property type="match status" value="1"/>
</dbReference>
<dbReference type="InterPro" id="IPR000542">
    <property type="entry name" value="Carn_acyl_trans"/>
</dbReference>
<dbReference type="SUPFAM" id="SSF52777">
    <property type="entry name" value="CoA-dependent acyltransferases"/>
    <property type="match status" value="2"/>
</dbReference>
<dbReference type="InterPro" id="IPR023213">
    <property type="entry name" value="CAT-like_dom_sf"/>
</dbReference>
<dbReference type="GO" id="GO:0009437">
    <property type="term" value="P:carnitine metabolic process"/>
    <property type="evidence" value="ECO:0007669"/>
    <property type="project" value="TreeGrafter"/>
</dbReference>
<keyword evidence="6" id="KW-0812">Transmembrane</keyword>
<protein>
    <submittedName>
        <fullName evidence="8">Choline/carnitine O-acetyltransferase</fullName>
    </submittedName>
</protein>
<evidence type="ECO:0000256" key="3">
    <source>
        <dbReference type="ARBA" id="ARBA00023315"/>
    </source>
</evidence>
<keyword evidence="2 8" id="KW-0808">Transferase</keyword>
<evidence type="ECO:0000259" key="7">
    <source>
        <dbReference type="Pfam" id="PF00755"/>
    </source>
</evidence>
<evidence type="ECO:0000256" key="2">
    <source>
        <dbReference type="ARBA" id="ARBA00022679"/>
    </source>
</evidence>
<organism evidence="8 9">
    <name type="scientific">Trypanosoma cruzi</name>
    <dbReference type="NCBI Taxonomy" id="5693"/>
    <lineage>
        <taxon>Eukaryota</taxon>
        <taxon>Discoba</taxon>
        <taxon>Euglenozoa</taxon>
        <taxon>Kinetoplastea</taxon>
        <taxon>Metakinetoplastina</taxon>
        <taxon>Trypanosomatida</taxon>
        <taxon>Trypanosomatidae</taxon>
        <taxon>Trypanosoma</taxon>
        <taxon>Schizotrypanum</taxon>
    </lineage>
</organism>
<evidence type="ECO:0000256" key="1">
    <source>
        <dbReference type="ARBA" id="ARBA00005232"/>
    </source>
</evidence>
<dbReference type="InterPro" id="IPR039551">
    <property type="entry name" value="Cho/carn_acyl_trans"/>
</dbReference>
<evidence type="ECO:0000256" key="6">
    <source>
        <dbReference type="SAM" id="Phobius"/>
    </source>
</evidence>
<evidence type="ECO:0000256" key="4">
    <source>
        <dbReference type="PIRSR" id="PIRSR600542-1"/>
    </source>
</evidence>
<evidence type="ECO:0000256" key="5">
    <source>
        <dbReference type="SAM" id="MobiDB-lite"/>
    </source>
</evidence>
<feature type="region of interest" description="Disordered" evidence="5">
    <location>
        <begin position="110"/>
        <end position="133"/>
    </location>
</feature>
<dbReference type="VEuPathDB" id="TriTrypDB:ECC02_002802"/>
<keyword evidence="6" id="KW-0472">Membrane</keyword>
<dbReference type="AlphaFoldDB" id="A0A7J6YCS8"/>
<dbReference type="PANTHER" id="PTHR22589">
    <property type="entry name" value="CARNITINE O-ACYLTRANSFERASE"/>
    <property type="match status" value="1"/>
</dbReference>
<dbReference type="GO" id="GO:0005739">
    <property type="term" value="C:mitochondrion"/>
    <property type="evidence" value="ECO:0007669"/>
    <property type="project" value="TreeGrafter"/>
</dbReference>